<accession>A0A8C3WAN9</accession>
<dbReference type="AlphaFoldDB" id="A0A8C3WAN9"/>
<keyword evidence="2" id="KW-1185">Reference proteome</keyword>
<name>A0A8C3WAN9_9CETA</name>
<sequence>MLGPNRDLGMVTPCWTRSTPVWTAWRRMTTSMPISRCCLNPNGRCALSSSSSSGKPLAMTPHLLASPPGTRCGLATHPPHLTAQLLDDPHSA</sequence>
<organism evidence="1 2">
    <name type="scientific">Catagonus wagneri</name>
    <name type="common">Chacoan peccary</name>
    <dbReference type="NCBI Taxonomy" id="51154"/>
    <lineage>
        <taxon>Eukaryota</taxon>
        <taxon>Metazoa</taxon>
        <taxon>Chordata</taxon>
        <taxon>Craniata</taxon>
        <taxon>Vertebrata</taxon>
        <taxon>Euteleostomi</taxon>
        <taxon>Mammalia</taxon>
        <taxon>Eutheria</taxon>
        <taxon>Laurasiatheria</taxon>
        <taxon>Artiodactyla</taxon>
        <taxon>Suina</taxon>
        <taxon>Tayassuidae</taxon>
        <taxon>Catagonus</taxon>
    </lineage>
</organism>
<dbReference type="GeneTree" id="ENSGT00900000143058"/>
<dbReference type="Proteomes" id="UP000694540">
    <property type="component" value="Unplaced"/>
</dbReference>
<evidence type="ECO:0000313" key="2">
    <source>
        <dbReference type="Proteomes" id="UP000694540"/>
    </source>
</evidence>
<evidence type="ECO:0000313" key="1">
    <source>
        <dbReference type="Ensembl" id="ENSCWAP00000011482.1"/>
    </source>
</evidence>
<dbReference type="Ensembl" id="ENSCWAT00000012504.1">
    <property type="protein sequence ID" value="ENSCWAP00000011482.1"/>
    <property type="gene ID" value="ENSCWAG00000008976.1"/>
</dbReference>
<proteinExistence type="predicted"/>
<reference evidence="1" key="1">
    <citation type="submission" date="2025-08" db="UniProtKB">
        <authorList>
            <consortium name="Ensembl"/>
        </authorList>
    </citation>
    <scope>IDENTIFICATION</scope>
</reference>
<protein>
    <submittedName>
        <fullName evidence="1">Uncharacterized protein</fullName>
    </submittedName>
</protein>
<reference evidence="1" key="2">
    <citation type="submission" date="2025-09" db="UniProtKB">
        <authorList>
            <consortium name="Ensembl"/>
        </authorList>
    </citation>
    <scope>IDENTIFICATION</scope>
</reference>